<protein>
    <submittedName>
        <fullName evidence="1">Uncharacterized protein</fullName>
    </submittedName>
</protein>
<gene>
    <name evidence="1" type="ordered locus">A2cp1_2394</name>
</gene>
<keyword evidence="2" id="KW-1185">Reference proteome</keyword>
<dbReference type="Proteomes" id="UP000007089">
    <property type="component" value="Chromosome"/>
</dbReference>
<name>B8JBA5_ANAD2</name>
<organism evidence="1 2">
    <name type="scientific">Anaeromyxobacter dehalogenans (strain ATCC BAA-258 / DSM 21875 / 2CP-1)</name>
    <dbReference type="NCBI Taxonomy" id="455488"/>
    <lineage>
        <taxon>Bacteria</taxon>
        <taxon>Pseudomonadati</taxon>
        <taxon>Myxococcota</taxon>
        <taxon>Myxococcia</taxon>
        <taxon>Myxococcales</taxon>
        <taxon>Cystobacterineae</taxon>
        <taxon>Anaeromyxobacteraceae</taxon>
        <taxon>Anaeromyxobacter</taxon>
    </lineage>
</organism>
<proteinExistence type="predicted"/>
<evidence type="ECO:0000313" key="2">
    <source>
        <dbReference type="Proteomes" id="UP000007089"/>
    </source>
</evidence>
<evidence type="ECO:0000313" key="1">
    <source>
        <dbReference type="EMBL" id="ACL65732.1"/>
    </source>
</evidence>
<sequence>MARRPAQDSIDSIVREAMDGVVRRASVAIARAVADLAAAQLSEQLEVGVARAGRRRPRAAIAARTTRPRGDISRWAADRRARRVPNFVIELTGLKTKKQIVQKYGDGVVFEKGKPAPKPR</sequence>
<dbReference type="HOGENOM" id="CLU_143969_0_0_7"/>
<dbReference type="EMBL" id="CP001359">
    <property type="protein sequence ID" value="ACL65732.1"/>
    <property type="molecule type" value="Genomic_DNA"/>
</dbReference>
<dbReference type="AlphaFoldDB" id="B8JBA5"/>
<reference evidence="1" key="1">
    <citation type="submission" date="2009-01" db="EMBL/GenBank/DDBJ databases">
        <title>Complete sequence of Anaeromyxobacter dehalogenans 2CP-1.</title>
        <authorList>
            <consortium name="US DOE Joint Genome Institute"/>
            <person name="Lucas S."/>
            <person name="Copeland A."/>
            <person name="Lapidus A."/>
            <person name="Glavina del Rio T."/>
            <person name="Dalin E."/>
            <person name="Tice H."/>
            <person name="Bruce D."/>
            <person name="Goodwin L."/>
            <person name="Pitluck S."/>
            <person name="Saunders E."/>
            <person name="Brettin T."/>
            <person name="Detter J.C."/>
            <person name="Han C."/>
            <person name="Larimer F."/>
            <person name="Land M."/>
            <person name="Hauser L."/>
            <person name="Kyrpides N."/>
            <person name="Ovchinnikova G."/>
            <person name="Beliaev A.S."/>
            <person name="Richardson P."/>
        </authorList>
    </citation>
    <scope>NUCLEOTIDE SEQUENCE</scope>
    <source>
        <strain evidence="1">2CP-1</strain>
    </source>
</reference>
<accession>B8JBA5</accession>
<dbReference type="RefSeq" id="WP_012526327.1">
    <property type="nucleotide sequence ID" value="NC_011891.1"/>
</dbReference>
<dbReference type="KEGG" id="acp:A2cp1_2394"/>